<evidence type="ECO:0000313" key="2">
    <source>
        <dbReference type="Proteomes" id="UP001076464"/>
    </source>
</evidence>
<name>A0ACC6C8M0_9BURK</name>
<sequence length="384" mass="43167">MPPRLSELTSVAAVQAALDEYEQLGKEAFLRKYGFREAASYLVRNPRTQGLADSKAIAGAALGYQYPERGGLGPKDFSGGAATVRPVLERLGFEVVHEGTPSSAASTHWSSEEVAAIVADYLAMLLAELSGQAVNKSAHRRALLRRLNGRSEAAIEFKHGNISAAMLELGLPYIQGYQPRANFQRDVLLREIELQVVGHQRLDAVVMDAARREVVELERDDFKAVKEPPPEANLELREPLPWRPRRAFRRDYLEQEAANRSLGRAGEDFVVRFERWRLLQLGLGQLAERVEHVAKTRGDGLGYDVLSFEADGIERFIEVKTTSFGKRTPFFVSSNEVEFARATPDRFTLYRVFDFRAEPHLFELPGRIESHCLLDPHTFRASFV</sequence>
<evidence type="ECO:0000313" key="1">
    <source>
        <dbReference type="EMBL" id="MCY4744761.1"/>
    </source>
</evidence>
<dbReference type="Proteomes" id="UP001076464">
    <property type="component" value="Unassembled WGS sequence"/>
</dbReference>
<gene>
    <name evidence="1" type="ORF">NYO99_07250</name>
</gene>
<protein>
    <submittedName>
        <fullName evidence="1">DUF3883 domain-containing protein</fullName>
    </submittedName>
</protein>
<comment type="caution">
    <text evidence="1">The sequence shown here is derived from an EMBL/GenBank/DDBJ whole genome shotgun (WGS) entry which is preliminary data.</text>
</comment>
<organism evidence="1 2">
    <name type="scientific">Roseateles hydrophilus</name>
    <dbReference type="NCBI Taxonomy" id="2975054"/>
    <lineage>
        <taxon>Bacteria</taxon>
        <taxon>Pseudomonadati</taxon>
        <taxon>Pseudomonadota</taxon>
        <taxon>Betaproteobacteria</taxon>
        <taxon>Burkholderiales</taxon>
        <taxon>Sphaerotilaceae</taxon>
        <taxon>Roseateles</taxon>
    </lineage>
</organism>
<dbReference type="EMBL" id="JAPPUY010000002">
    <property type="protein sequence ID" value="MCY4744761.1"/>
    <property type="molecule type" value="Genomic_DNA"/>
</dbReference>
<reference evidence="1" key="1">
    <citation type="submission" date="2022-08" db="EMBL/GenBank/DDBJ databases">
        <title>Genome sequencing of Pelomonas sp. UHG3.</title>
        <authorList>
            <person name="So Y."/>
        </authorList>
    </citation>
    <scope>NUCLEOTIDE SEQUENCE</scope>
    <source>
        <strain evidence="1">UHG3</strain>
    </source>
</reference>
<accession>A0ACC6C8M0</accession>
<proteinExistence type="predicted"/>
<keyword evidence="2" id="KW-1185">Reference proteome</keyword>